<accession>F0WDN6</accession>
<name>F0WDN6_9STRA</name>
<proteinExistence type="predicted"/>
<reference evidence="2" key="1">
    <citation type="journal article" date="2011" name="PLoS Biol.">
        <title>Gene gain and loss during evolution of obligate parasitism in the white rust pathogen of Arabidopsis thaliana.</title>
        <authorList>
            <person name="Kemen E."/>
            <person name="Gardiner A."/>
            <person name="Schultz-Larsen T."/>
            <person name="Kemen A.C."/>
            <person name="Balmuth A.L."/>
            <person name="Robert-Seilaniantz A."/>
            <person name="Bailey K."/>
            <person name="Holub E."/>
            <person name="Studholme D.J."/>
            <person name="Maclean D."/>
            <person name="Jones J.D."/>
        </authorList>
    </citation>
    <scope>NUCLEOTIDE SEQUENCE</scope>
</reference>
<dbReference type="PANTHER" id="PTHR19303">
    <property type="entry name" value="TRANSPOSON"/>
    <property type="match status" value="1"/>
</dbReference>
<dbReference type="InterPro" id="IPR004875">
    <property type="entry name" value="DDE_SF_endonuclease_dom"/>
</dbReference>
<dbReference type="InterPro" id="IPR036397">
    <property type="entry name" value="RNaseH_sf"/>
</dbReference>
<dbReference type="GO" id="GO:0005634">
    <property type="term" value="C:nucleus"/>
    <property type="evidence" value="ECO:0007669"/>
    <property type="project" value="TreeGrafter"/>
</dbReference>
<protein>
    <submittedName>
        <fullName evidence="2">PREDICTED: similar to tigger transposable element derived 4 putative</fullName>
    </submittedName>
</protein>
<evidence type="ECO:0000259" key="1">
    <source>
        <dbReference type="Pfam" id="PF03184"/>
    </source>
</evidence>
<dbReference type="Pfam" id="PF03184">
    <property type="entry name" value="DDE_1"/>
    <property type="match status" value="1"/>
</dbReference>
<dbReference type="InterPro" id="IPR050863">
    <property type="entry name" value="CenT-Element_Derived"/>
</dbReference>
<dbReference type="AlphaFoldDB" id="F0WDN6"/>
<reference evidence="2" key="2">
    <citation type="submission" date="2011-02" db="EMBL/GenBank/DDBJ databases">
        <authorList>
            <person name="MacLean D."/>
        </authorList>
    </citation>
    <scope>NUCLEOTIDE SEQUENCE</scope>
</reference>
<dbReference type="HOGENOM" id="CLU_1423860_0_0_1"/>
<dbReference type="PANTHER" id="PTHR19303:SF73">
    <property type="entry name" value="PROTEIN PDC2"/>
    <property type="match status" value="1"/>
</dbReference>
<gene>
    <name evidence="2" type="primary">AlNc14C68G4756</name>
    <name evidence="2" type="ORF">ALNC14_054550</name>
</gene>
<evidence type="ECO:0000313" key="2">
    <source>
        <dbReference type="EMBL" id="CCA19312.1"/>
    </source>
</evidence>
<dbReference type="GO" id="GO:0003677">
    <property type="term" value="F:DNA binding"/>
    <property type="evidence" value="ECO:0007669"/>
    <property type="project" value="TreeGrafter"/>
</dbReference>
<sequence>MTRVLLHEWLDELNEHMKKEGRHILLLLDNASAHCAEKLLSNVEIEMLPPNTTSVLQPMDAGVIACLKAYFHRRQGCHAVDVADSVIDDEEKSTKDIYKVDVLQAMHWCRDAWESVTQSTIANCWKHTGIIPEDLPMDLQFRIRQMGKFEIGGIKSDPKVLFKELTKKEAQFNESYLKRKFLKNALGSSNQ</sequence>
<dbReference type="Gene3D" id="3.30.420.10">
    <property type="entry name" value="Ribonuclease H-like superfamily/Ribonuclease H"/>
    <property type="match status" value="1"/>
</dbReference>
<organism evidence="2">
    <name type="scientific">Albugo laibachii Nc14</name>
    <dbReference type="NCBI Taxonomy" id="890382"/>
    <lineage>
        <taxon>Eukaryota</taxon>
        <taxon>Sar</taxon>
        <taxon>Stramenopiles</taxon>
        <taxon>Oomycota</taxon>
        <taxon>Peronosporomycetes</taxon>
        <taxon>Albuginales</taxon>
        <taxon>Albuginaceae</taxon>
        <taxon>Albugo</taxon>
    </lineage>
</organism>
<dbReference type="EMBL" id="FR824113">
    <property type="protein sequence ID" value="CCA19312.1"/>
    <property type="molecule type" value="Genomic_DNA"/>
</dbReference>
<feature type="domain" description="DDE-1" evidence="1">
    <location>
        <begin position="1"/>
        <end position="125"/>
    </location>
</feature>